<dbReference type="EMBL" id="QXFV01002029">
    <property type="protein sequence ID" value="KAE8994047.1"/>
    <property type="molecule type" value="Genomic_DNA"/>
</dbReference>
<keyword evidence="4" id="KW-1185">Reference proteome</keyword>
<dbReference type="Proteomes" id="UP000429607">
    <property type="component" value="Unassembled WGS sequence"/>
</dbReference>
<gene>
    <name evidence="1" type="ORF">PR001_g20502</name>
    <name evidence="2" type="ORF">PR003_g22388</name>
</gene>
<evidence type="ECO:0000313" key="2">
    <source>
        <dbReference type="EMBL" id="KAE9302012.1"/>
    </source>
</evidence>
<sequence>MSDDTRCLQHVVPMADKDRCVQWMECDVLDNGEKGLFGRTVDHFPSLFRSADRRVNMNKARDWWKKRSALQLALEDGRQHKYARSAMGGRHQLVLKAISGRGRKLDAHWDWLYPQLLQEFERLRRAGLKLSSRLLIDMATTMIEDSPHEVFNKAYRFGGKTFSSLVTPRRIQDFTERHNIVYRKLKDKKQVSNVKMAQIEQSVTHHLGTLKRMFDDEVLDPSQQFNMDESHFVIDLDDSKTLDYRGADKVKYRSIVSDKCTAMCYRT</sequence>
<dbReference type="EMBL" id="QXFT01002208">
    <property type="protein sequence ID" value="KAE9302012.1"/>
    <property type="molecule type" value="Genomic_DNA"/>
</dbReference>
<organism evidence="1 3">
    <name type="scientific">Phytophthora rubi</name>
    <dbReference type="NCBI Taxonomy" id="129364"/>
    <lineage>
        <taxon>Eukaryota</taxon>
        <taxon>Sar</taxon>
        <taxon>Stramenopiles</taxon>
        <taxon>Oomycota</taxon>
        <taxon>Peronosporomycetes</taxon>
        <taxon>Peronosporales</taxon>
        <taxon>Peronosporaceae</taxon>
        <taxon>Phytophthora</taxon>
    </lineage>
</organism>
<dbReference type="Proteomes" id="UP000434957">
    <property type="component" value="Unassembled WGS sequence"/>
</dbReference>
<name>A0A6A3JKA8_9STRA</name>
<reference evidence="1 3" key="1">
    <citation type="submission" date="2018-09" db="EMBL/GenBank/DDBJ databases">
        <title>Genomic investigation of the strawberry pathogen Phytophthora fragariae indicates pathogenicity is determined by transcriptional variation in three key races.</title>
        <authorList>
            <person name="Adams T.M."/>
            <person name="Armitage A.D."/>
            <person name="Sobczyk M.K."/>
            <person name="Bates H.J."/>
            <person name="Dunwell J.M."/>
            <person name="Nellist C.F."/>
            <person name="Harrison R.J."/>
        </authorList>
    </citation>
    <scope>NUCLEOTIDE SEQUENCE [LARGE SCALE GENOMIC DNA]</scope>
    <source>
        <strain evidence="1 3">SCRP249</strain>
        <strain evidence="2 4">SCRP333</strain>
    </source>
</reference>
<comment type="caution">
    <text evidence="1">The sequence shown here is derived from an EMBL/GenBank/DDBJ whole genome shotgun (WGS) entry which is preliminary data.</text>
</comment>
<proteinExistence type="predicted"/>
<dbReference type="AlphaFoldDB" id="A0A6A3JKA8"/>
<protein>
    <submittedName>
        <fullName evidence="1">Uncharacterized protein</fullName>
    </submittedName>
</protein>
<evidence type="ECO:0000313" key="3">
    <source>
        <dbReference type="Proteomes" id="UP000429607"/>
    </source>
</evidence>
<evidence type="ECO:0000313" key="4">
    <source>
        <dbReference type="Proteomes" id="UP000434957"/>
    </source>
</evidence>
<accession>A0A6A3JKA8</accession>
<evidence type="ECO:0000313" key="1">
    <source>
        <dbReference type="EMBL" id="KAE8994047.1"/>
    </source>
</evidence>